<organism evidence="1 2">
    <name type="scientific">Siminovitchia terrae</name>
    <name type="common">Bacillus terrae</name>
    <dbReference type="NCBI Taxonomy" id="1914933"/>
    <lineage>
        <taxon>Bacteria</taxon>
        <taxon>Bacillati</taxon>
        <taxon>Bacillota</taxon>
        <taxon>Bacilli</taxon>
        <taxon>Bacillales</taxon>
        <taxon>Bacillaceae</taxon>
        <taxon>Siminovitchia</taxon>
    </lineage>
</organism>
<reference evidence="1 2" key="1">
    <citation type="submission" date="2021-03" db="EMBL/GenBank/DDBJ databases">
        <title>Antimicrobial resistance genes in bacteria isolated from Japanese honey, and their potential for conferring macrolide and lincosamide resistance in the American foulbrood pathogen Paenibacillus larvae.</title>
        <authorList>
            <person name="Okamoto M."/>
            <person name="Kumagai M."/>
            <person name="Kanamori H."/>
            <person name="Takamatsu D."/>
        </authorList>
    </citation>
    <scope>NUCLEOTIDE SEQUENCE [LARGE SCALE GENOMIC DNA]</scope>
    <source>
        <strain evidence="1 2">J6TS1</strain>
    </source>
</reference>
<keyword evidence="2" id="KW-1185">Reference proteome</keyword>
<dbReference type="Proteomes" id="UP000680670">
    <property type="component" value="Unassembled WGS sequence"/>
</dbReference>
<name>A0ABQ4L351_SIMTE</name>
<proteinExistence type="predicted"/>
<evidence type="ECO:0000313" key="2">
    <source>
        <dbReference type="Proteomes" id="UP000680670"/>
    </source>
</evidence>
<comment type="caution">
    <text evidence="1">The sequence shown here is derived from an EMBL/GenBank/DDBJ whole genome shotgun (WGS) entry which is preliminary data.</text>
</comment>
<gene>
    <name evidence="1" type="ORF">J6TS1_45630</name>
</gene>
<protein>
    <submittedName>
        <fullName evidence="1">Uncharacterized protein</fullName>
    </submittedName>
</protein>
<dbReference type="EMBL" id="BORJ01000016">
    <property type="protein sequence ID" value="GIN98693.1"/>
    <property type="molecule type" value="Genomic_DNA"/>
</dbReference>
<sequence length="73" mass="8438">MFIDNIAAEENPPPAKTAIQAVTTSEPEVTPTFTGKLSEPHFHVEKIKETPKTFWSYFLHHLRHPSHIFHQMD</sequence>
<evidence type="ECO:0000313" key="1">
    <source>
        <dbReference type="EMBL" id="GIN98693.1"/>
    </source>
</evidence>
<accession>A0ABQ4L351</accession>